<sequence length="1085" mass="119503">MKTAIAWFTRNPVAANLLMICLLLLGGYALRERILFQEFPDYPGRTISVSVGYRGSTPEEIEESIVTRIEEAVYDIPGVKRLNARASESSGQVSILVEDGFDIDRVYDEVKSAVDGITTFPREARPPRVRRPQWQERVISVVIAGDLSEWDMKKLSEQVRDEIMNLPGVSLADLLATRPYEIGIEVSPQKLRQYGLSISQVSSAIRGSSINLSAGNIKAVGGDIRLRAQNQAYSQEDFENIVLRADDQGSRLTLGDVATVTDGFDEIPVESRHNGERAVAVNVYRTGNQSAIEVGHQVREYIKEAQPRMPEGISLTHWNDDSERIEQRLDTLSDSAIMGFLLVVGVLSLFLRPMLAFWVALGIPVAFAGAFAVLPFLGVSINLITLFAFILVLGIVVDDAIVTGENVFSHMQKGKSPLDAAIDGTQEVSVPVTFGILTTIAAFYPLMVMSGWRGNMFAQIPLVVIPVLVFSLVESKLILPAHLRHCKNIGHGKSTRNSLNFLQKIQRRIADTLETFVRRVYSPVLDTLLHHRYSTLAAFIGLLGIYVGLIVSDTLPYRYWPRVPRDTLRVNLTMPTGTAFETTQAHMERIEKEALKLADELNDASPYPIISDVFATAGGSPFGSGWGGSRAGIAERGELVVAMSLKASSEAEMDTGDLAHLLRIRIGKIPDAQRFTLSYSGSGEAISVDIRSRSTESLGDISLELQNRLRDFDGLFDISDSYETANDEFEIKLKPQAEQLGLSASKIASQIREAFFGVEAQRIPRGRDDVRVMVRYPLEHRKSLSTLENMLIRVSGSVEVPFSSVAELIPGKSLPSIRRIDGKRQITVTADANPIEVDIEAILADLNYNIMPQLVEKYPDLEYELSGDARDRDEGESEFVAGIWFVLIAVYVLLAIPLRSYVQPLVVMSAIPFGIVGALMGHQIMSYYDSGLGILSMMSFLGMLALSGVVVNDSLVMVDFVNKKLKEGANIHEAVRAAGARRFRPILLTSLTTFFGLAPLMFEQSKQAKFMVPMAVSLGWGVIFATFITLSLVPVICLVFDDIKQLYRKIYGSPATEEAAIAIPSGESPKQEESEKSPAINSNAK</sequence>
<feature type="transmembrane region" description="Helical" evidence="2">
    <location>
        <begin position="983"/>
        <end position="1002"/>
    </location>
</feature>
<proteinExistence type="predicted"/>
<evidence type="ECO:0000256" key="1">
    <source>
        <dbReference type="SAM" id="MobiDB-lite"/>
    </source>
</evidence>
<dbReference type="Proteomes" id="UP000617628">
    <property type="component" value="Unassembled WGS sequence"/>
</dbReference>
<evidence type="ECO:0000313" key="4">
    <source>
        <dbReference type="Proteomes" id="UP000617628"/>
    </source>
</evidence>
<dbReference type="AlphaFoldDB" id="A0A934S6P3"/>
<feature type="transmembrane region" description="Helical" evidence="2">
    <location>
        <begin position="12"/>
        <end position="30"/>
    </location>
</feature>
<evidence type="ECO:0000313" key="3">
    <source>
        <dbReference type="EMBL" id="MBK1879933.1"/>
    </source>
</evidence>
<dbReference type="Gene3D" id="1.20.1640.10">
    <property type="entry name" value="Multidrug efflux transporter AcrB transmembrane domain"/>
    <property type="match status" value="2"/>
</dbReference>
<gene>
    <name evidence="3" type="ORF">JIN87_23815</name>
</gene>
<feature type="transmembrane region" description="Helical" evidence="2">
    <location>
        <begin position="460"/>
        <end position="479"/>
    </location>
</feature>
<dbReference type="Gene3D" id="3.30.70.1440">
    <property type="entry name" value="Multidrug efflux transporter AcrB pore domain"/>
    <property type="match status" value="1"/>
</dbReference>
<evidence type="ECO:0000256" key="2">
    <source>
        <dbReference type="SAM" id="Phobius"/>
    </source>
</evidence>
<feature type="transmembrane region" description="Helical" evidence="2">
    <location>
        <begin position="879"/>
        <end position="898"/>
    </location>
</feature>
<dbReference type="InterPro" id="IPR001036">
    <property type="entry name" value="Acrflvin-R"/>
</dbReference>
<dbReference type="PANTHER" id="PTHR32063:SF33">
    <property type="entry name" value="RND SUPERFAMILY EFFLUX PUMP PERMEASE COMPONENT"/>
    <property type="match status" value="1"/>
</dbReference>
<dbReference type="Pfam" id="PF00873">
    <property type="entry name" value="ACR_tran"/>
    <property type="match status" value="1"/>
</dbReference>
<keyword evidence="2" id="KW-1133">Transmembrane helix</keyword>
<feature type="transmembrane region" description="Helical" evidence="2">
    <location>
        <begin position="357"/>
        <end position="379"/>
    </location>
</feature>
<dbReference type="SUPFAM" id="SSF82693">
    <property type="entry name" value="Multidrug efflux transporter AcrB pore domain, PN1, PN2, PC1 and PC2 subdomains"/>
    <property type="match status" value="2"/>
</dbReference>
<organism evidence="3 4">
    <name type="scientific">Pelagicoccus mobilis</name>
    <dbReference type="NCBI Taxonomy" id="415221"/>
    <lineage>
        <taxon>Bacteria</taxon>
        <taxon>Pseudomonadati</taxon>
        <taxon>Verrucomicrobiota</taxon>
        <taxon>Opitutia</taxon>
        <taxon>Puniceicoccales</taxon>
        <taxon>Pelagicoccaceae</taxon>
        <taxon>Pelagicoccus</taxon>
    </lineage>
</organism>
<dbReference type="SUPFAM" id="SSF82866">
    <property type="entry name" value="Multidrug efflux transporter AcrB transmembrane domain"/>
    <property type="match status" value="2"/>
</dbReference>
<dbReference type="PRINTS" id="PR00702">
    <property type="entry name" value="ACRIFLAVINRP"/>
</dbReference>
<reference evidence="3" key="1">
    <citation type="submission" date="2021-01" db="EMBL/GenBank/DDBJ databases">
        <title>Modified the classification status of verrucomicrobia.</title>
        <authorList>
            <person name="Feng X."/>
        </authorList>
    </citation>
    <scope>NUCLEOTIDE SEQUENCE</scope>
    <source>
        <strain evidence="3">KCTC 13126</strain>
    </source>
</reference>
<feature type="transmembrane region" description="Helical" evidence="2">
    <location>
        <begin position="386"/>
        <end position="408"/>
    </location>
</feature>
<protein>
    <submittedName>
        <fullName evidence="3">Efflux RND transporter permease subunit</fullName>
    </submittedName>
</protein>
<keyword evidence="2" id="KW-0812">Transmembrane</keyword>
<dbReference type="Gene3D" id="3.30.70.1320">
    <property type="entry name" value="Multidrug efflux transporter AcrB pore domain like"/>
    <property type="match status" value="1"/>
</dbReference>
<dbReference type="Gene3D" id="3.30.2090.10">
    <property type="entry name" value="Multidrug efflux transporter AcrB TolC docking domain, DN and DC subdomains"/>
    <property type="match status" value="2"/>
</dbReference>
<keyword evidence="2" id="KW-0472">Membrane</keyword>
<feature type="transmembrane region" description="Helical" evidence="2">
    <location>
        <begin position="428"/>
        <end position="448"/>
    </location>
</feature>
<dbReference type="RefSeq" id="WP_200358324.1">
    <property type="nucleotide sequence ID" value="NZ_JAENIL010000063.1"/>
</dbReference>
<feature type="transmembrane region" description="Helical" evidence="2">
    <location>
        <begin position="937"/>
        <end position="962"/>
    </location>
</feature>
<comment type="caution">
    <text evidence="3">The sequence shown here is derived from an EMBL/GenBank/DDBJ whole genome shotgun (WGS) entry which is preliminary data.</text>
</comment>
<accession>A0A934S6P3</accession>
<name>A0A934S6P3_9BACT</name>
<feature type="region of interest" description="Disordered" evidence="1">
    <location>
        <begin position="1062"/>
        <end position="1085"/>
    </location>
</feature>
<dbReference type="InterPro" id="IPR027463">
    <property type="entry name" value="AcrB_DN_DC_subdom"/>
</dbReference>
<keyword evidence="4" id="KW-1185">Reference proteome</keyword>
<dbReference type="GO" id="GO:0042910">
    <property type="term" value="F:xenobiotic transmembrane transporter activity"/>
    <property type="evidence" value="ECO:0007669"/>
    <property type="project" value="TreeGrafter"/>
</dbReference>
<dbReference type="SUPFAM" id="SSF82714">
    <property type="entry name" value="Multidrug efflux transporter AcrB TolC docking domain, DN and DC subdomains"/>
    <property type="match status" value="2"/>
</dbReference>
<feature type="transmembrane region" description="Helical" evidence="2">
    <location>
        <begin position="332"/>
        <end position="351"/>
    </location>
</feature>
<dbReference type="EMBL" id="JAENIL010000063">
    <property type="protein sequence ID" value="MBK1879933.1"/>
    <property type="molecule type" value="Genomic_DNA"/>
</dbReference>
<dbReference type="PANTHER" id="PTHR32063">
    <property type="match status" value="1"/>
</dbReference>
<feature type="transmembrane region" description="Helical" evidence="2">
    <location>
        <begin position="1014"/>
        <end position="1040"/>
    </location>
</feature>
<dbReference type="GO" id="GO:0005886">
    <property type="term" value="C:plasma membrane"/>
    <property type="evidence" value="ECO:0007669"/>
    <property type="project" value="TreeGrafter"/>
</dbReference>
<dbReference type="Gene3D" id="3.30.70.1430">
    <property type="entry name" value="Multidrug efflux transporter AcrB pore domain"/>
    <property type="match status" value="2"/>
</dbReference>
<feature type="transmembrane region" description="Helical" evidence="2">
    <location>
        <begin position="905"/>
        <end position="925"/>
    </location>
</feature>